<sequence>MPSTRTTTTTLLVSALVVYSAQGMLVPVLAPVTRLVGLGEVDLGAVMTLSAAMLVLTGPWWGREVDRVGVHAVLVRGLLIATIGAAGFAVMTEVAVRQELPRWLVLSAFALTRGVLYGVGFAAVPVAALTYLASTSDGATARTQAMGAFGAVQGISLVVGPAIGGLAAIGGLLLPVHLAPVLVGATLVAVWLLPAPERQERPERERLGFGDPRVLPYLAAGAALFLGLALVEIILGFLVQDRLGLTNSETAGVVAVAGVAIGIGFALTQAVVAPRVPGGPRALIVIGSLVAAAGYALAIVATTLGVLLPALMVIAAGLGLAVPGYNGGATLVVEPSEHAAVAGQLSATVGLTYVIGPVLGAGLYGLNDLAPIVGAALLSVVAAVVAAASVRPVAR</sequence>
<evidence type="ECO:0000259" key="6">
    <source>
        <dbReference type="PROSITE" id="PS50850"/>
    </source>
</evidence>
<gene>
    <name evidence="8" type="ORF">BJ975_003180</name>
    <name evidence="7" type="ORF">IDH50_04795</name>
</gene>
<dbReference type="EMBL" id="JACWMT010000001">
    <property type="protein sequence ID" value="MBD1269541.1"/>
    <property type="molecule type" value="Genomic_DNA"/>
</dbReference>
<dbReference type="RefSeq" id="WP_179427758.1">
    <property type="nucleotide sequence ID" value="NZ_BAAAMP010000002.1"/>
</dbReference>
<keyword evidence="3 5" id="KW-1133">Transmembrane helix</keyword>
<dbReference type="AlphaFoldDB" id="A0A8I0KGE8"/>
<feature type="domain" description="Major facilitator superfamily (MFS) profile" evidence="6">
    <location>
        <begin position="7"/>
        <end position="391"/>
    </location>
</feature>
<keyword evidence="2 5" id="KW-0812">Transmembrane</keyword>
<evidence type="ECO:0000256" key="2">
    <source>
        <dbReference type="ARBA" id="ARBA00022692"/>
    </source>
</evidence>
<protein>
    <submittedName>
        <fullName evidence="8">MFS family permease</fullName>
    </submittedName>
    <submittedName>
        <fullName evidence="7">MFS transporter</fullName>
    </submittedName>
</protein>
<proteinExistence type="predicted"/>
<evidence type="ECO:0000256" key="4">
    <source>
        <dbReference type="ARBA" id="ARBA00023136"/>
    </source>
</evidence>
<evidence type="ECO:0000313" key="9">
    <source>
        <dbReference type="Proteomes" id="UP000587211"/>
    </source>
</evidence>
<feature type="transmembrane region" description="Helical" evidence="5">
    <location>
        <begin position="145"/>
        <end position="168"/>
    </location>
</feature>
<dbReference type="Gene3D" id="1.20.1250.20">
    <property type="entry name" value="MFS general substrate transporter like domains"/>
    <property type="match status" value="1"/>
</dbReference>
<dbReference type="Proteomes" id="UP000659061">
    <property type="component" value="Unassembled WGS sequence"/>
</dbReference>
<evidence type="ECO:0000256" key="3">
    <source>
        <dbReference type="ARBA" id="ARBA00022989"/>
    </source>
</evidence>
<keyword evidence="9" id="KW-1185">Reference proteome</keyword>
<dbReference type="Proteomes" id="UP000587211">
    <property type="component" value="Unassembled WGS sequence"/>
</dbReference>
<accession>A0A8I0KGE8</accession>
<reference evidence="8 9" key="1">
    <citation type="submission" date="2020-07" db="EMBL/GenBank/DDBJ databases">
        <title>Sequencing the genomes of 1000 actinobacteria strains.</title>
        <authorList>
            <person name="Klenk H.-P."/>
        </authorList>
    </citation>
    <scope>NUCLEOTIDE SEQUENCE [LARGE SCALE GENOMIC DNA]</scope>
    <source>
        <strain evidence="8 9">DSM 19087</strain>
    </source>
</reference>
<feature type="transmembrane region" description="Helical" evidence="5">
    <location>
        <begin position="310"/>
        <end position="333"/>
    </location>
</feature>
<organism evidence="7 10">
    <name type="scientific">Aeromicrobium tamlense</name>
    <dbReference type="NCBI Taxonomy" id="375541"/>
    <lineage>
        <taxon>Bacteria</taxon>
        <taxon>Bacillati</taxon>
        <taxon>Actinomycetota</taxon>
        <taxon>Actinomycetes</taxon>
        <taxon>Propionibacteriales</taxon>
        <taxon>Nocardioidaceae</taxon>
        <taxon>Aeromicrobium</taxon>
    </lineage>
</organism>
<evidence type="ECO:0000256" key="5">
    <source>
        <dbReference type="SAM" id="Phobius"/>
    </source>
</evidence>
<dbReference type="InterPro" id="IPR020846">
    <property type="entry name" value="MFS_dom"/>
</dbReference>
<feature type="transmembrane region" description="Helical" evidence="5">
    <location>
        <begin position="251"/>
        <end position="271"/>
    </location>
</feature>
<dbReference type="PROSITE" id="PS50850">
    <property type="entry name" value="MFS"/>
    <property type="match status" value="1"/>
</dbReference>
<feature type="transmembrane region" description="Helical" evidence="5">
    <location>
        <begin position="283"/>
        <end position="304"/>
    </location>
</feature>
<feature type="transmembrane region" description="Helical" evidence="5">
    <location>
        <begin position="214"/>
        <end position="239"/>
    </location>
</feature>
<comment type="subcellular location">
    <subcellularLocation>
        <location evidence="1">Cell membrane</location>
        <topology evidence="1">Multi-pass membrane protein</topology>
    </subcellularLocation>
</comment>
<dbReference type="GO" id="GO:0022857">
    <property type="term" value="F:transmembrane transporter activity"/>
    <property type="evidence" value="ECO:0007669"/>
    <property type="project" value="InterPro"/>
</dbReference>
<evidence type="ECO:0000256" key="1">
    <source>
        <dbReference type="ARBA" id="ARBA00004651"/>
    </source>
</evidence>
<dbReference type="InterPro" id="IPR036259">
    <property type="entry name" value="MFS_trans_sf"/>
</dbReference>
<feature type="transmembrane region" description="Helical" evidence="5">
    <location>
        <begin position="174"/>
        <end position="193"/>
    </location>
</feature>
<dbReference type="Pfam" id="PF07690">
    <property type="entry name" value="MFS_1"/>
    <property type="match status" value="1"/>
</dbReference>
<feature type="transmembrane region" description="Helical" evidence="5">
    <location>
        <begin position="73"/>
        <end position="95"/>
    </location>
</feature>
<feature type="transmembrane region" description="Helical" evidence="5">
    <location>
        <begin position="115"/>
        <end position="133"/>
    </location>
</feature>
<dbReference type="GO" id="GO:0005886">
    <property type="term" value="C:plasma membrane"/>
    <property type="evidence" value="ECO:0007669"/>
    <property type="project" value="UniProtKB-SubCell"/>
</dbReference>
<reference evidence="7" key="2">
    <citation type="submission" date="2020-09" db="EMBL/GenBank/DDBJ databases">
        <title>Novel species in genus Aeromicrobium.</title>
        <authorList>
            <person name="Zhang G."/>
        </authorList>
    </citation>
    <scope>NUCLEOTIDE SEQUENCE</scope>
    <source>
        <strain evidence="7">SSW1-57</strain>
    </source>
</reference>
<evidence type="ECO:0000313" key="10">
    <source>
        <dbReference type="Proteomes" id="UP000659061"/>
    </source>
</evidence>
<comment type="caution">
    <text evidence="7">The sequence shown here is derived from an EMBL/GenBank/DDBJ whole genome shotgun (WGS) entry which is preliminary data.</text>
</comment>
<feature type="transmembrane region" description="Helical" evidence="5">
    <location>
        <begin position="44"/>
        <end position="61"/>
    </location>
</feature>
<dbReference type="PANTHER" id="PTHR23546:SF1">
    <property type="entry name" value="MEMBRANE PROTEIN"/>
    <property type="match status" value="1"/>
</dbReference>
<dbReference type="InterPro" id="IPR011701">
    <property type="entry name" value="MFS"/>
</dbReference>
<feature type="transmembrane region" description="Helical" evidence="5">
    <location>
        <begin position="372"/>
        <end position="390"/>
    </location>
</feature>
<evidence type="ECO:0000313" key="8">
    <source>
        <dbReference type="EMBL" id="NYI39805.1"/>
    </source>
</evidence>
<dbReference type="PRINTS" id="PR01035">
    <property type="entry name" value="TCRTETA"/>
</dbReference>
<dbReference type="EMBL" id="JACBZN010000001">
    <property type="protein sequence ID" value="NYI39805.1"/>
    <property type="molecule type" value="Genomic_DNA"/>
</dbReference>
<dbReference type="PANTHER" id="PTHR23546">
    <property type="entry name" value="TRANSPORT PROTEIN"/>
    <property type="match status" value="1"/>
</dbReference>
<evidence type="ECO:0000313" key="7">
    <source>
        <dbReference type="EMBL" id="MBD1269541.1"/>
    </source>
</evidence>
<dbReference type="SUPFAM" id="SSF103473">
    <property type="entry name" value="MFS general substrate transporter"/>
    <property type="match status" value="1"/>
</dbReference>
<name>A0A8I0KGE8_9ACTN</name>
<keyword evidence="4 5" id="KW-0472">Membrane</keyword>
<feature type="transmembrane region" description="Helical" evidence="5">
    <location>
        <begin position="345"/>
        <end position="366"/>
    </location>
</feature>
<dbReference type="InterPro" id="IPR001958">
    <property type="entry name" value="Tet-R_TetA/multi-R_MdtG-like"/>
</dbReference>